<protein>
    <recommendedName>
        <fullName evidence="1">DNA-directed RNA polymerase</fullName>
        <ecNumber evidence="1">2.7.7.6</ecNumber>
    </recommendedName>
</protein>
<sequence>MREINISYFGRICPIETTEGKNAGLILSLAKETRINDEGFLETPVHEVFKNKIKKKGLFFISYEQE</sequence>
<keyword evidence="2" id="KW-0240">DNA-directed RNA polymerase</keyword>
<dbReference type="AlphaFoldDB" id="S8D288"/>
<evidence type="ECO:0000256" key="2">
    <source>
        <dbReference type="ARBA" id="ARBA00022478"/>
    </source>
</evidence>
<dbReference type="GO" id="GO:0003677">
    <property type="term" value="F:DNA binding"/>
    <property type="evidence" value="ECO:0007669"/>
    <property type="project" value="InterPro"/>
</dbReference>
<dbReference type="SUPFAM" id="SSF64484">
    <property type="entry name" value="beta and beta-prime subunits of DNA dependent RNA-polymerase"/>
    <property type="match status" value="1"/>
</dbReference>
<accession>S8D288</accession>
<proteinExistence type="predicted"/>
<comment type="caution">
    <text evidence="7">The sequence shown here is derived from an EMBL/GenBank/DDBJ whole genome shotgun (WGS) entry which is preliminary data.</text>
</comment>
<keyword evidence="5" id="KW-0804">Transcription</keyword>
<dbReference type="GO" id="GO:0006351">
    <property type="term" value="P:DNA-templated transcription"/>
    <property type="evidence" value="ECO:0007669"/>
    <property type="project" value="InterPro"/>
</dbReference>
<evidence type="ECO:0000259" key="6">
    <source>
        <dbReference type="Pfam" id="PF04565"/>
    </source>
</evidence>
<keyword evidence="4" id="KW-0548">Nucleotidyltransferase</keyword>
<evidence type="ECO:0000256" key="1">
    <source>
        <dbReference type="ARBA" id="ARBA00012418"/>
    </source>
</evidence>
<gene>
    <name evidence="7" type="ORF">M569_01286</name>
</gene>
<dbReference type="Gene3D" id="3.90.1100.10">
    <property type="match status" value="1"/>
</dbReference>
<feature type="non-terminal residue" evidence="7">
    <location>
        <position position="66"/>
    </location>
</feature>
<evidence type="ECO:0000256" key="4">
    <source>
        <dbReference type="ARBA" id="ARBA00022695"/>
    </source>
</evidence>
<dbReference type="OrthoDB" id="1927092at2759"/>
<dbReference type="Proteomes" id="UP000015453">
    <property type="component" value="Unassembled WGS sequence"/>
</dbReference>
<feature type="domain" description="RNA polymerase Rpb2" evidence="6">
    <location>
        <begin position="1"/>
        <end position="35"/>
    </location>
</feature>
<evidence type="ECO:0000313" key="7">
    <source>
        <dbReference type="EMBL" id="EPS73505.1"/>
    </source>
</evidence>
<evidence type="ECO:0000256" key="3">
    <source>
        <dbReference type="ARBA" id="ARBA00022679"/>
    </source>
</evidence>
<dbReference type="GO" id="GO:0000428">
    <property type="term" value="C:DNA-directed RNA polymerase complex"/>
    <property type="evidence" value="ECO:0007669"/>
    <property type="project" value="UniProtKB-KW"/>
</dbReference>
<keyword evidence="3" id="KW-0808">Transferase</keyword>
<keyword evidence="8" id="KW-1185">Reference proteome</keyword>
<organism evidence="7 8">
    <name type="scientific">Genlisea aurea</name>
    <dbReference type="NCBI Taxonomy" id="192259"/>
    <lineage>
        <taxon>Eukaryota</taxon>
        <taxon>Viridiplantae</taxon>
        <taxon>Streptophyta</taxon>
        <taxon>Embryophyta</taxon>
        <taxon>Tracheophyta</taxon>
        <taxon>Spermatophyta</taxon>
        <taxon>Magnoliopsida</taxon>
        <taxon>eudicotyledons</taxon>
        <taxon>Gunneridae</taxon>
        <taxon>Pentapetalae</taxon>
        <taxon>asterids</taxon>
        <taxon>lamiids</taxon>
        <taxon>Lamiales</taxon>
        <taxon>Lentibulariaceae</taxon>
        <taxon>Genlisea</taxon>
    </lineage>
</organism>
<reference evidence="7 8" key="1">
    <citation type="journal article" date="2013" name="BMC Genomics">
        <title>The miniature genome of a carnivorous plant Genlisea aurea contains a low number of genes and short non-coding sequences.</title>
        <authorList>
            <person name="Leushkin E.V."/>
            <person name="Sutormin R.A."/>
            <person name="Nabieva E.R."/>
            <person name="Penin A.A."/>
            <person name="Kondrashov A.S."/>
            <person name="Logacheva M.D."/>
        </authorList>
    </citation>
    <scope>NUCLEOTIDE SEQUENCE [LARGE SCALE GENOMIC DNA]</scope>
</reference>
<evidence type="ECO:0000313" key="8">
    <source>
        <dbReference type="Proteomes" id="UP000015453"/>
    </source>
</evidence>
<evidence type="ECO:0000256" key="5">
    <source>
        <dbReference type="ARBA" id="ARBA00023163"/>
    </source>
</evidence>
<dbReference type="EC" id="2.7.7.6" evidence="1"/>
<dbReference type="InterPro" id="IPR007645">
    <property type="entry name" value="RNA_pol_Rpb2_3"/>
</dbReference>
<dbReference type="Pfam" id="PF04565">
    <property type="entry name" value="RNA_pol_Rpb2_3"/>
    <property type="match status" value="1"/>
</dbReference>
<dbReference type="GO" id="GO:0003899">
    <property type="term" value="F:DNA-directed RNA polymerase activity"/>
    <property type="evidence" value="ECO:0007669"/>
    <property type="project" value="UniProtKB-EC"/>
</dbReference>
<name>S8D288_9LAMI</name>
<dbReference type="EMBL" id="AUSU01000416">
    <property type="protein sequence ID" value="EPS73505.1"/>
    <property type="molecule type" value="Genomic_DNA"/>
</dbReference>